<protein>
    <submittedName>
        <fullName evidence="4">M20/M25/M40 family metallo-hydrolase</fullName>
    </submittedName>
</protein>
<accession>A0ABW6WYQ1</accession>
<keyword evidence="2" id="KW-0378">Hydrolase</keyword>
<proteinExistence type="predicted"/>
<dbReference type="InterPro" id="IPR002933">
    <property type="entry name" value="Peptidase_M20"/>
</dbReference>
<dbReference type="SUPFAM" id="SSF55031">
    <property type="entry name" value="Bacterial exopeptidase dimerisation domain"/>
    <property type="match status" value="1"/>
</dbReference>
<name>A0ABW6WYQ1_9ACTN</name>
<evidence type="ECO:0000313" key="4">
    <source>
        <dbReference type="EMBL" id="MFF5297437.1"/>
    </source>
</evidence>
<reference evidence="4 5" key="1">
    <citation type="submission" date="2024-10" db="EMBL/GenBank/DDBJ databases">
        <title>The Natural Products Discovery Center: Release of the First 8490 Sequenced Strains for Exploring Actinobacteria Biosynthetic Diversity.</title>
        <authorList>
            <person name="Kalkreuter E."/>
            <person name="Kautsar S.A."/>
            <person name="Yang D."/>
            <person name="Bader C.D."/>
            <person name="Teijaro C.N."/>
            <person name="Fluegel L."/>
            <person name="Davis C.M."/>
            <person name="Simpson J.R."/>
            <person name="Lauterbach L."/>
            <person name="Steele A.D."/>
            <person name="Gui C."/>
            <person name="Meng S."/>
            <person name="Li G."/>
            <person name="Viehrig K."/>
            <person name="Ye F."/>
            <person name="Su P."/>
            <person name="Kiefer A.F."/>
            <person name="Nichols A."/>
            <person name="Cepeda A.J."/>
            <person name="Yan W."/>
            <person name="Fan B."/>
            <person name="Jiang Y."/>
            <person name="Adhikari A."/>
            <person name="Zheng C.-J."/>
            <person name="Schuster L."/>
            <person name="Cowan T.M."/>
            <person name="Smanski M.J."/>
            <person name="Chevrette M.G."/>
            <person name="De Carvalho L.P.S."/>
            <person name="Shen B."/>
        </authorList>
    </citation>
    <scope>NUCLEOTIDE SEQUENCE [LARGE SCALE GENOMIC DNA]</scope>
    <source>
        <strain evidence="4 5">NPDC000087</strain>
    </source>
</reference>
<dbReference type="Gene3D" id="3.30.70.360">
    <property type="match status" value="1"/>
</dbReference>
<sequence>MMESADRVVARTVELAEIPAPSGHEQARAARVAEWWRSDGLAEVHADAVGNLWARVRDGAGSAVVLAAHLDTVFDADTDHTTRRDGTRLLGPGVGDNTVAVAALAELHALLPPRTRRPVWIVATVAEEGLGNLAGAIEALRRPAAPIGAFIAVEGNYLDRIATRGVGSARSRITVSGPGGHAWERAAAPSAVHGAVALAAEALKRLPPMPQTSVNVGRIGGGEAINARARECWFEIDLRAIRPQTLAWRETALAEAIRVWRNGPDSAGLKETITDLGRRPAGEIPQEAPLVRAAESALRKAGRDVNLVAASTDANAAYEAGVPAIAIGVTTGAGEHTEQEWIELADLPVGLTVLADTVAELDDER</sequence>
<comment type="caution">
    <text evidence="4">The sequence shown here is derived from an EMBL/GenBank/DDBJ whole genome shotgun (WGS) entry which is preliminary data.</text>
</comment>
<dbReference type="PANTHER" id="PTHR43808">
    <property type="entry name" value="ACETYLORNITHINE DEACETYLASE"/>
    <property type="match status" value="1"/>
</dbReference>
<keyword evidence="5" id="KW-1185">Reference proteome</keyword>
<dbReference type="InterPro" id="IPR011650">
    <property type="entry name" value="Peptidase_M20_dimer"/>
</dbReference>
<evidence type="ECO:0000313" key="5">
    <source>
        <dbReference type="Proteomes" id="UP001602245"/>
    </source>
</evidence>
<dbReference type="EMBL" id="JBIAZU010000011">
    <property type="protein sequence ID" value="MFF5297437.1"/>
    <property type="molecule type" value="Genomic_DNA"/>
</dbReference>
<dbReference type="InterPro" id="IPR036264">
    <property type="entry name" value="Bact_exopeptidase_dim_dom"/>
</dbReference>
<gene>
    <name evidence="4" type="ORF">ACFY35_49085</name>
</gene>
<keyword evidence="1" id="KW-0479">Metal-binding</keyword>
<evidence type="ECO:0000259" key="3">
    <source>
        <dbReference type="Pfam" id="PF07687"/>
    </source>
</evidence>
<dbReference type="Gene3D" id="3.40.630.10">
    <property type="entry name" value="Zn peptidases"/>
    <property type="match status" value="1"/>
</dbReference>
<dbReference type="SUPFAM" id="SSF53187">
    <property type="entry name" value="Zn-dependent exopeptidases"/>
    <property type="match status" value="1"/>
</dbReference>
<dbReference type="PANTHER" id="PTHR43808:SF17">
    <property type="entry name" value="PEPTIDASE M20"/>
    <property type="match status" value="1"/>
</dbReference>
<dbReference type="Proteomes" id="UP001602245">
    <property type="component" value="Unassembled WGS sequence"/>
</dbReference>
<evidence type="ECO:0000256" key="2">
    <source>
        <dbReference type="ARBA" id="ARBA00022801"/>
    </source>
</evidence>
<evidence type="ECO:0000256" key="1">
    <source>
        <dbReference type="ARBA" id="ARBA00022723"/>
    </source>
</evidence>
<dbReference type="InterPro" id="IPR050072">
    <property type="entry name" value="Peptidase_M20A"/>
</dbReference>
<dbReference type="Pfam" id="PF07687">
    <property type="entry name" value="M20_dimer"/>
    <property type="match status" value="1"/>
</dbReference>
<organism evidence="4 5">
    <name type="scientific">Paractinoplanes globisporus</name>
    <dbReference type="NCBI Taxonomy" id="113565"/>
    <lineage>
        <taxon>Bacteria</taxon>
        <taxon>Bacillati</taxon>
        <taxon>Actinomycetota</taxon>
        <taxon>Actinomycetes</taxon>
        <taxon>Micromonosporales</taxon>
        <taxon>Micromonosporaceae</taxon>
        <taxon>Paractinoplanes</taxon>
    </lineage>
</organism>
<feature type="domain" description="Peptidase M20 dimerisation" evidence="3">
    <location>
        <begin position="167"/>
        <end position="257"/>
    </location>
</feature>
<dbReference type="RefSeq" id="WP_020511950.1">
    <property type="nucleotide sequence ID" value="NZ_JBIAZU010000011.1"/>
</dbReference>
<dbReference type="Pfam" id="PF01546">
    <property type="entry name" value="Peptidase_M20"/>
    <property type="match status" value="1"/>
</dbReference>